<dbReference type="CDD" id="cd00118">
    <property type="entry name" value="LysM"/>
    <property type="match status" value="1"/>
</dbReference>
<accession>A0A0S3QSJ3</accession>
<gene>
    <name evidence="3" type="primary">ygeR</name>
    <name evidence="3" type="ORF">TST_0482</name>
</gene>
<dbReference type="Proteomes" id="UP000063234">
    <property type="component" value="Chromosome"/>
</dbReference>
<evidence type="ECO:0000313" key="3">
    <source>
        <dbReference type="EMBL" id="BAT71289.1"/>
    </source>
</evidence>
<dbReference type="SMART" id="SM00257">
    <property type="entry name" value="LysM"/>
    <property type="match status" value="2"/>
</dbReference>
<feature type="domain" description="LysM" evidence="2">
    <location>
        <begin position="81"/>
        <end position="125"/>
    </location>
</feature>
<name>A0A0S3QSJ3_THET7</name>
<evidence type="ECO:0000256" key="1">
    <source>
        <dbReference type="SAM" id="SignalP"/>
    </source>
</evidence>
<dbReference type="AlphaFoldDB" id="A0A0S3QSJ3"/>
<dbReference type="RefSeq" id="WP_068549207.1">
    <property type="nucleotide sequence ID" value="NZ_AP013035.1"/>
</dbReference>
<evidence type="ECO:0000313" key="4">
    <source>
        <dbReference type="Proteomes" id="UP000063234"/>
    </source>
</evidence>
<reference evidence="4" key="1">
    <citation type="journal article" date="2018" name="Science">
        <title>A primordial and reversible TCA cycle in a facultatively chemolithoautotrophic thermophile.</title>
        <authorList>
            <person name="Nunoura T."/>
            <person name="Chikaraishi Y."/>
            <person name="Izaki R."/>
            <person name="Suwa T."/>
            <person name="Sato T."/>
            <person name="Harada T."/>
            <person name="Mori K."/>
            <person name="Kato Y."/>
            <person name="Miyazaki M."/>
            <person name="Shimamura S."/>
            <person name="Yanagawa K."/>
            <person name="Shuto A."/>
            <person name="Ohkouchi N."/>
            <person name="Fujita N."/>
            <person name="Takaki Y."/>
            <person name="Atomi H."/>
            <person name="Takai K."/>
        </authorList>
    </citation>
    <scope>NUCLEOTIDE SEQUENCE [LARGE SCALE GENOMIC DNA]</scope>
    <source>
        <strain evidence="4">DSM 17441 / JCM 13301 / NBRC 103674 / ABI70S6</strain>
    </source>
</reference>
<dbReference type="Pfam" id="PF01551">
    <property type="entry name" value="Peptidase_M23"/>
    <property type="match status" value="1"/>
</dbReference>
<dbReference type="CDD" id="cd12797">
    <property type="entry name" value="M23_peptidase"/>
    <property type="match status" value="1"/>
</dbReference>
<dbReference type="STRING" id="1298851.TST_0482"/>
<dbReference type="InterPro" id="IPR036779">
    <property type="entry name" value="LysM_dom_sf"/>
</dbReference>
<dbReference type="SUPFAM" id="SSF54106">
    <property type="entry name" value="LysM domain"/>
    <property type="match status" value="1"/>
</dbReference>
<dbReference type="OrthoDB" id="9810477at2"/>
<dbReference type="InterPro" id="IPR011055">
    <property type="entry name" value="Dup_hybrid_motif"/>
</dbReference>
<dbReference type="Gene3D" id="2.70.70.10">
    <property type="entry name" value="Glucose Permease (Domain IIA)"/>
    <property type="match status" value="1"/>
</dbReference>
<dbReference type="InterPro" id="IPR016047">
    <property type="entry name" value="M23ase_b-sheet_dom"/>
</dbReference>
<feature type="domain" description="LysM" evidence="2">
    <location>
        <begin position="23"/>
        <end position="69"/>
    </location>
</feature>
<protein>
    <recommendedName>
        <fullName evidence="2">LysM domain-containing protein</fullName>
    </recommendedName>
</protein>
<dbReference type="PROSITE" id="PS51782">
    <property type="entry name" value="LYSM"/>
    <property type="match status" value="2"/>
</dbReference>
<sequence length="271" mass="30627">MLKKFLMVCLIFSLPTSTLARYCTYKIKKGESLYSIARASGISFKKLLQINKGRIKNPNRIRVNQTILIPCKALENLGNLCTYKVEKGDSLTKIAIKTGVPLREILAINNINIKHVLKVGEILMLPCDKVLDWEIIKKVELKDTEGFLSRSFKIRGIKFLSPTGDTRKVAVVGNRIDIPLSKGEKIVSAAKGKVIYAEHSINSMGTLVLVKHSKNMYTVYAGNDIKWKIREGQYFQRGWIMGYALSDTVLRFEILKGTVPIKPEQIIREVK</sequence>
<dbReference type="Gene3D" id="3.10.350.10">
    <property type="entry name" value="LysM domain"/>
    <property type="match status" value="2"/>
</dbReference>
<feature type="signal peptide" evidence="1">
    <location>
        <begin position="1"/>
        <end position="20"/>
    </location>
</feature>
<dbReference type="InterPro" id="IPR018392">
    <property type="entry name" value="LysM"/>
</dbReference>
<dbReference type="EMBL" id="AP013035">
    <property type="protein sequence ID" value="BAT71289.1"/>
    <property type="molecule type" value="Genomic_DNA"/>
</dbReference>
<dbReference type="PANTHER" id="PTHR33734">
    <property type="entry name" value="LYSM DOMAIN-CONTAINING GPI-ANCHORED PROTEIN 2"/>
    <property type="match status" value="1"/>
</dbReference>
<dbReference type="Pfam" id="PF01476">
    <property type="entry name" value="LysM"/>
    <property type="match status" value="2"/>
</dbReference>
<proteinExistence type="predicted"/>
<keyword evidence="1" id="KW-0732">Signal</keyword>
<dbReference type="KEGG" id="ttk:TST_0482"/>
<keyword evidence="4" id="KW-1185">Reference proteome</keyword>
<dbReference type="SUPFAM" id="SSF51261">
    <property type="entry name" value="Duplicated hybrid motif"/>
    <property type="match status" value="1"/>
</dbReference>
<evidence type="ECO:0000259" key="2">
    <source>
        <dbReference type="PROSITE" id="PS51782"/>
    </source>
</evidence>
<feature type="chain" id="PRO_5006616376" description="LysM domain-containing protein" evidence="1">
    <location>
        <begin position="21"/>
        <end position="271"/>
    </location>
</feature>
<organism evidence="3 4">
    <name type="scientific">Thermosulfidibacter takaii (strain DSM 17441 / JCM 13301 / NBRC 103674 / ABI70S6)</name>
    <dbReference type="NCBI Taxonomy" id="1298851"/>
    <lineage>
        <taxon>Bacteria</taxon>
        <taxon>Pseudomonadati</taxon>
        <taxon>Thermosulfidibacterota</taxon>
        <taxon>Thermosulfidibacteria</taxon>
        <taxon>Thermosulfidibacterales</taxon>
        <taxon>Thermosulfidibacteraceae</taxon>
    </lineage>
</organism>
<dbReference type="PANTHER" id="PTHR33734:SF22">
    <property type="entry name" value="MEMBRANE-BOUND LYTIC MUREIN TRANSGLYCOSYLASE D"/>
    <property type="match status" value="1"/>
</dbReference>